<reference evidence="2" key="1">
    <citation type="journal article" date="2023" name="Nat. Plants">
        <title>Single-cell RNA sequencing provides a high-resolution roadmap for understanding the multicellular compartmentation of specialized metabolism.</title>
        <authorList>
            <person name="Sun S."/>
            <person name="Shen X."/>
            <person name="Li Y."/>
            <person name="Li Y."/>
            <person name="Wang S."/>
            <person name="Li R."/>
            <person name="Zhang H."/>
            <person name="Shen G."/>
            <person name="Guo B."/>
            <person name="Wei J."/>
            <person name="Xu J."/>
            <person name="St-Pierre B."/>
            <person name="Chen S."/>
            <person name="Sun C."/>
        </authorList>
    </citation>
    <scope>NUCLEOTIDE SEQUENCE [LARGE SCALE GENOMIC DNA]</scope>
</reference>
<proteinExistence type="predicted"/>
<accession>A0ACC0A5E6</accession>
<evidence type="ECO:0000313" key="2">
    <source>
        <dbReference type="Proteomes" id="UP001060085"/>
    </source>
</evidence>
<dbReference type="Proteomes" id="UP001060085">
    <property type="component" value="Linkage Group LG07"/>
</dbReference>
<protein>
    <submittedName>
        <fullName evidence="1">Uncharacterized protein</fullName>
    </submittedName>
</protein>
<organism evidence="1 2">
    <name type="scientific">Catharanthus roseus</name>
    <name type="common">Madagascar periwinkle</name>
    <name type="synonym">Vinca rosea</name>
    <dbReference type="NCBI Taxonomy" id="4058"/>
    <lineage>
        <taxon>Eukaryota</taxon>
        <taxon>Viridiplantae</taxon>
        <taxon>Streptophyta</taxon>
        <taxon>Embryophyta</taxon>
        <taxon>Tracheophyta</taxon>
        <taxon>Spermatophyta</taxon>
        <taxon>Magnoliopsida</taxon>
        <taxon>eudicotyledons</taxon>
        <taxon>Gunneridae</taxon>
        <taxon>Pentapetalae</taxon>
        <taxon>asterids</taxon>
        <taxon>lamiids</taxon>
        <taxon>Gentianales</taxon>
        <taxon>Apocynaceae</taxon>
        <taxon>Rauvolfioideae</taxon>
        <taxon>Vinceae</taxon>
        <taxon>Catharanthinae</taxon>
        <taxon>Catharanthus</taxon>
    </lineage>
</organism>
<name>A0ACC0A5E6_CATRO</name>
<evidence type="ECO:0000313" key="1">
    <source>
        <dbReference type="EMBL" id="KAI5655687.1"/>
    </source>
</evidence>
<sequence>MSLILNIIFHFLLICLSLHACTSARPLHEGTAGPSLQLISNIKENRPAGDHELMNVKIEEETITLTLSSCCGENKMHKKIFEQLGERKGLATTGSNMELSSEDQLLHHATTKVEDQRRQERTLESVLRPSSDKAEENVGTNKEDHDMQQQEQEQEQKQGEEDIVVMDYAQPHRKPPIHNKEP</sequence>
<comment type="caution">
    <text evidence="1">The sequence shown here is derived from an EMBL/GenBank/DDBJ whole genome shotgun (WGS) entry which is preliminary data.</text>
</comment>
<keyword evidence="2" id="KW-1185">Reference proteome</keyword>
<dbReference type="EMBL" id="CM044707">
    <property type="protein sequence ID" value="KAI5655687.1"/>
    <property type="molecule type" value="Genomic_DNA"/>
</dbReference>
<gene>
    <name evidence="1" type="ORF">M9H77_32874</name>
</gene>